<evidence type="ECO:0000313" key="3">
    <source>
        <dbReference type="Proteomes" id="UP000264492"/>
    </source>
</evidence>
<keyword evidence="3" id="KW-1185">Reference proteome</keyword>
<reference evidence="2 3" key="1">
    <citation type="submission" date="2018-08" db="EMBL/GenBank/DDBJ databases">
        <title>Lysobacter sp. zong2l5, whole genome shotgun sequence.</title>
        <authorList>
            <person name="Zhang X."/>
            <person name="Feng G."/>
            <person name="Zhu H."/>
        </authorList>
    </citation>
    <scope>NUCLEOTIDE SEQUENCE [LARGE SCALE GENOMIC DNA]</scope>
    <source>
        <strain evidence="3">zong2l5</strain>
    </source>
</reference>
<evidence type="ECO:0008006" key="4">
    <source>
        <dbReference type="Google" id="ProtNLM"/>
    </source>
</evidence>
<proteinExistence type="predicted"/>
<accession>A0A371JXK9</accession>
<gene>
    <name evidence="2" type="ORF">DX914_15180</name>
</gene>
<dbReference type="AlphaFoldDB" id="A0A371JXK9"/>
<protein>
    <recommendedName>
        <fullName evidence="4">Protein BatD</fullName>
    </recommendedName>
</protein>
<feature type="signal peptide" evidence="1">
    <location>
        <begin position="1"/>
        <end position="23"/>
    </location>
</feature>
<dbReference type="SUPFAM" id="SSF74653">
    <property type="entry name" value="TolA/TonB C-terminal domain"/>
    <property type="match status" value="1"/>
</dbReference>
<evidence type="ECO:0000256" key="1">
    <source>
        <dbReference type="SAM" id="SignalP"/>
    </source>
</evidence>
<dbReference type="RefSeq" id="WP_115860274.1">
    <property type="nucleotide sequence ID" value="NZ_QTSU01000003.1"/>
</dbReference>
<dbReference type="OrthoDB" id="5982524at2"/>
<organism evidence="2 3">
    <name type="scientific">Lysobacter silvisoli</name>
    <dbReference type="NCBI Taxonomy" id="2293254"/>
    <lineage>
        <taxon>Bacteria</taxon>
        <taxon>Pseudomonadati</taxon>
        <taxon>Pseudomonadota</taxon>
        <taxon>Gammaproteobacteria</taxon>
        <taxon>Lysobacterales</taxon>
        <taxon>Lysobacteraceae</taxon>
        <taxon>Lysobacter</taxon>
    </lineage>
</organism>
<dbReference type="Gene3D" id="3.30.1150.10">
    <property type="match status" value="1"/>
</dbReference>
<name>A0A371JXK9_9GAMM</name>
<dbReference type="EMBL" id="QTSU01000003">
    <property type="protein sequence ID" value="RDZ26347.1"/>
    <property type="molecule type" value="Genomic_DNA"/>
</dbReference>
<sequence length="296" mass="31685">MQGNSLRLAACGLAIAFALPASAQAPPSPAVNSLMTTRVDSEIKIDPSGALLDYRSETPLPDNVRVSLEKQVRSWRFEPVLVQGQPVTARARMRVTLAARDLGNEQYAVSVDNVTFPANNQAVMPDAPPAAATIASRKIGAPGYPMSLARAGVSGMVLLYLRLSPEGRVLEAVPVQTSLFNAQGSAQTLAQGVKAFEQSSVRAAREWQFDVQVLAGATPNARDLTVSMPVEYHAPGHRETRPGQWRTEVRGERREAAWLRGDAQAQRIGVSDLDSGDLLPLASAVRLTSEVKGVAL</sequence>
<evidence type="ECO:0000313" key="2">
    <source>
        <dbReference type="EMBL" id="RDZ26347.1"/>
    </source>
</evidence>
<keyword evidence="1" id="KW-0732">Signal</keyword>
<feature type="chain" id="PRO_5016959934" description="Protein BatD" evidence="1">
    <location>
        <begin position="24"/>
        <end position="296"/>
    </location>
</feature>
<comment type="caution">
    <text evidence="2">The sequence shown here is derived from an EMBL/GenBank/DDBJ whole genome shotgun (WGS) entry which is preliminary data.</text>
</comment>
<dbReference type="Proteomes" id="UP000264492">
    <property type="component" value="Unassembled WGS sequence"/>
</dbReference>